<feature type="transmembrane region" description="Helical" evidence="14">
    <location>
        <begin position="487"/>
        <end position="511"/>
    </location>
</feature>
<dbReference type="InterPro" id="IPR013083">
    <property type="entry name" value="Znf_RING/FYVE/PHD"/>
</dbReference>
<evidence type="ECO:0000256" key="9">
    <source>
        <dbReference type="ARBA" id="ARBA00022786"/>
    </source>
</evidence>
<dbReference type="EC" id="2.3.2.27" evidence="4"/>
<evidence type="ECO:0000256" key="6">
    <source>
        <dbReference type="ARBA" id="ARBA00022692"/>
    </source>
</evidence>
<feature type="transmembrane region" description="Helical" evidence="14">
    <location>
        <begin position="1084"/>
        <end position="1101"/>
    </location>
</feature>
<feature type="transmembrane region" description="Helical" evidence="14">
    <location>
        <begin position="450"/>
        <end position="467"/>
    </location>
</feature>
<keyword evidence="10" id="KW-0862">Zinc</keyword>
<evidence type="ECO:0000256" key="13">
    <source>
        <dbReference type="SAM" id="Coils"/>
    </source>
</evidence>
<reference evidence="16" key="1">
    <citation type="submission" date="2020-10" db="EMBL/GenBank/DDBJ databases">
        <authorList>
            <person name="Roach M.J.R."/>
        </authorList>
    </citation>
    <scope>NUCLEOTIDE SEQUENCE</scope>
    <source>
        <strain evidence="16">CBS 1945</strain>
    </source>
</reference>
<dbReference type="GO" id="GO:0005789">
    <property type="term" value="C:endoplasmic reticulum membrane"/>
    <property type="evidence" value="ECO:0007669"/>
    <property type="project" value="TreeGrafter"/>
</dbReference>
<dbReference type="SMART" id="SM00744">
    <property type="entry name" value="RINGv"/>
    <property type="match status" value="1"/>
</dbReference>
<dbReference type="AlphaFoldDB" id="A0A875S4U2"/>
<feature type="transmembrane region" description="Helical" evidence="14">
    <location>
        <begin position="553"/>
        <end position="574"/>
    </location>
</feature>
<feature type="transmembrane region" description="Helical" evidence="14">
    <location>
        <begin position="170"/>
        <end position="189"/>
    </location>
</feature>
<keyword evidence="8" id="KW-0863">Zinc-finger</keyword>
<feature type="transmembrane region" description="Helical" evidence="14">
    <location>
        <begin position="606"/>
        <end position="631"/>
    </location>
</feature>
<comment type="catalytic activity">
    <reaction evidence="1">
        <text>S-ubiquitinyl-[E2 ubiquitin-conjugating enzyme]-L-cysteine + [acceptor protein]-L-lysine = [E2 ubiquitin-conjugating enzyme]-L-cysteine + N(6)-ubiquitinyl-[acceptor protein]-L-lysine.</text>
        <dbReference type="EC" id="2.3.2.27"/>
    </reaction>
</comment>
<sequence>MTEEVAVCRICRCEGTPDAPLFHPCKCRGSIKYIHQDCLLSWLEHSHKDSCDICHASYHFKTVYDPNTPDILPAFIILRKVFSELRVLLYRLTQVALVAVLVIFQVPVFVSSIDRLLNWQLGCHVPYSSYTYGFIYGEEIPGKTAESLISDWDKLTTFFENTWSRGLTLILKYAFVLGSMLLIQGSVVSDEGFSKIIHKKIGPEPRMNRLIELLHRRQLRRLNNEIQNQNENENVGGNADDDQANLEELRRVVEDANRVMHEERPRNHDLLDDGHAIDGFDDLDANELNDIPNLPVLPDGAPPIDAIVPDEDAADNLNNRLFDMDKGITFIFQITIFMDVAVIGILMCLKTFPSLIGMATIDLVSSLVKSSFSSIYGLVHSTNVYTLAVRYIDGFLTSDTVHHLLQYCRDNKLIFNVTNFFMQNWFLPIKDVYTNTVQWTPSANTFERDSVVIVGFFIAGCAIMFIMRRMEHGCSQNNPLTGGYRSIYIVLLEIICILKVFALVMIEWLAFPLFCGYQIEFSLVPFFNDDLYTYKIDPPLLGDAVPLGVAPRWLLGTFFMYFFAAFVTMTRSYILRKGVLFFIRPSDDPDIRLLHDALMKPFSLKLYHIGLSAFVYSIYIMIEFTMVVWGVRLLSPIQILPSTPRFFQLERLDYVMLFFVASMAQDKIKAYWKWAFQYSCSKLRLSFFLLGNDVPSERGHVLYKNWNSRLTHFNALPDYSSPVLEHEAAHYFAEHPDTICCFVPDGNYVRAPDNDQVARTFVKELFVPVTKDDKLLAPIPTIDDDEDRYNPYGDEELLNIVTYTIVYRPPGFRNRIFCLLGMMWAFSMFLTFTLYADSVLIGVIMIRFPSLGGVFHLNDSWNSNPFKVDFVRIAAALLHLIFMSKLYDSFALQKDWIFQVLKGTATRNSHSCFSKIRLTLKVARRVVSIPAHNALRYIRRKADHLKVGLLIITYGFAEFIILALGITLPQKCLETYILSRPELLHSWIMSVYRVSVFAFIILSMNYLGGIVISLEPRFTVSFKIRYQIFYVSLVIGLIWILQFGYYLTSHPDDDFSWLFQNELSSEKGLSLSLLEYWIDLSVDRLTVTNFSCLGLWILFLMKEFSLQIKEFFGRVNGQLKEEYFSSGKVLTNASDDFNTDDVSVHSTNEVNE</sequence>
<feature type="transmembrane region" description="Helical" evidence="14">
    <location>
        <begin position="947"/>
        <end position="967"/>
    </location>
</feature>
<dbReference type="PANTHER" id="PTHR13145:SF0">
    <property type="entry name" value="E3 UBIQUITIN-PROTEIN LIGASE MARCHF6"/>
    <property type="match status" value="1"/>
</dbReference>
<dbReference type="InterPro" id="IPR011016">
    <property type="entry name" value="Znf_RING-CH"/>
</dbReference>
<dbReference type="Pfam" id="PF12906">
    <property type="entry name" value="RINGv"/>
    <property type="match status" value="1"/>
</dbReference>
<evidence type="ECO:0000256" key="1">
    <source>
        <dbReference type="ARBA" id="ARBA00000900"/>
    </source>
</evidence>
<dbReference type="Gene3D" id="3.30.40.10">
    <property type="entry name" value="Zinc/RING finger domain, C3HC4 (zinc finger)"/>
    <property type="match status" value="1"/>
</dbReference>
<dbReference type="Proteomes" id="UP000662931">
    <property type="component" value="Chromosome 4"/>
</dbReference>
<dbReference type="KEGG" id="bnn:FOA43_003354"/>
<dbReference type="EMBL" id="CP064815">
    <property type="protein sequence ID" value="QPG75968.1"/>
    <property type="molecule type" value="Genomic_DNA"/>
</dbReference>
<keyword evidence="13" id="KW-0175">Coiled coil</keyword>
<dbReference type="GO" id="GO:0036503">
    <property type="term" value="P:ERAD pathway"/>
    <property type="evidence" value="ECO:0007669"/>
    <property type="project" value="TreeGrafter"/>
</dbReference>
<evidence type="ECO:0000259" key="15">
    <source>
        <dbReference type="PROSITE" id="PS51292"/>
    </source>
</evidence>
<protein>
    <recommendedName>
        <fullName evidence="4">RING-type E3 ubiquitin transferase</fullName>
        <ecNumber evidence="4">2.3.2.27</ecNumber>
    </recommendedName>
</protein>
<dbReference type="SUPFAM" id="SSF57850">
    <property type="entry name" value="RING/U-box"/>
    <property type="match status" value="1"/>
</dbReference>
<evidence type="ECO:0000256" key="12">
    <source>
        <dbReference type="ARBA" id="ARBA00023136"/>
    </source>
</evidence>
<feature type="coiled-coil region" evidence="13">
    <location>
        <begin position="212"/>
        <end position="259"/>
    </location>
</feature>
<evidence type="ECO:0000256" key="8">
    <source>
        <dbReference type="ARBA" id="ARBA00022771"/>
    </source>
</evidence>
<evidence type="ECO:0000256" key="7">
    <source>
        <dbReference type="ARBA" id="ARBA00022723"/>
    </source>
</evidence>
<evidence type="ECO:0000313" key="16">
    <source>
        <dbReference type="EMBL" id="QPG75968.1"/>
    </source>
</evidence>
<evidence type="ECO:0000256" key="14">
    <source>
        <dbReference type="SAM" id="Phobius"/>
    </source>
</evidence>
<evidence type="ECO:0000256" key="4">
    <source>
        <dbReference type="ARBA" id="ARBA00012483"/>
    </source>
</evidence>
<dbReference type="FunFam" id="3.30.40.10:FF:000287">
    <property type="entry name" value="RING finger membrane protein"/>
    <property type="match status" value="1"/>
</dbReference>
<dbReference type="GeneID" id="62196754"/>
<feature type="transmembrane region" description="Helical" evidence="14">
    <location>
        <begin position="88"/>
        <end position="110"/>
    </location>
</feature>
<accession>A0A875S4U2</accession>
<evidence type="ECO:0000256" key="3">
    <source>
        <dbReference type="ARBA" id="ARBA00004906"/>
    </source>
</evidence>
<comment type="subcellular location">
    <subcellularLocation>
        <location evidence="2">Membrane</location>
        <topology evidence="2">Multi-pass membrane protein</topology>
    </subcellularLocation>
</comment>
<feature type="domain" description="RING-CH-type" evidence="15">
    <location>
        <begin position="1"/>
        <end position="61"/>
    </location>
</feature>
<evidence type="ECO:0000256" key="10">
    <source>
        <dbReference type="ARBA" id="ARBA00022833"/>
    </source>
</evidence>
<keyword evidence="17" id="KW-1185">Reference proteome</keyword>
<dbReference type="GO" id="GO:0008270">
    <property type="term" value="F:zinc ion binding"/>
    <property type="evidence" value="ECO:0007669"/>
    <property type="project" value="UniProtKB-KW"/>
</dbReference>
<organism evidence="16 17">
    <name type="scientific">Eeniella nana</name>
    <name type="common">Yeast</name>
    <name type="synonym">Brettanomyces nanus</name>
    <dbReference type="NCBI Taxonomy" id="13502"/>
    <lineage>
        <taxon>Eukaryota</taxon>
        <taxon>Fungi</taxon>
        <taxon>Dikarya</taxon>
        <taxon>Ascomycota</taxon>
        <taxon>Saccharomycotina</taxon>
        <taxon>Pichiomycetes</taxon>
        <taxon>Pichiales</taxon>
        <taxon>Pichiaceae</taxon>
        <taxon>Brettanomyces</taxon>
    </lineage>
</organism>
<keyword evidence="6 14" id="KW-0812">Transmembrane</keyword>
<dbReference type="OrthoDB" id="1108038at2759"/>
<proteinExistence type="predicted"/>
<keyword evidence="9" id="KW-0833">Ubl conjugation pathway</keyword>
<keyword evidence="5" id="KW-0808">Transferase</keyword>
<feature type="transmembrane region" description="Helical" evidence="14">
    <location>
        <begin position="330"/>
        <end position="352"/>
    </location>
</feature>
<dbReference type="CDD" id="cd16702">
    <property type="entry name" value="RING_CH-C4HC3_MARCH6"/>
    <property type="match status" value="1"/>
</dbReference>
<name>A0A875S4U2_EENNA</name>
<gene>
    <name evidence="16" type="ORF">FOA43_003354</name>
</gene>
<feature type="transmembrane region" description="Helical" evidence="14">
    <location>
        <begin position="987"/>
        <end position="1007"/>
    </location>
</feature>
<dbReference type="GO" id="GO:0061630">
    <property type="term" value="F:ubiquitin protein ligase activity"/>
    <property type="evidence" value="ECO:0007669"/>
    <property type="project" value="UniProtKB-EC"/>
</dbReference>
<keyword evidence="11 14" id="KW-1133">Transmembrane helix</keyword>
<dbReference type="PROSITE" id="PS51292">
    <property type="entry name" value="ZF_RING_CH"/>
    <property type="match status" value="1"/>
</dbReference>
<comment type="pathway">
    <text evidence="3">Protein modification; protein ubiquitination.</text>
</comment>
<keyword evidence="7" id="KW-0479">Metal-binding</keyword>
<feature type="transmembrane region" description="Helical" evidence="14">
    <location>
        <begin position="817"/>
        <end position="850"/>
    </location>
</feature>
<feature type="transmembrane region" description="Helical" evidence="14">
    <location>
        <begin position="1028"/>
        <end position="1047"/>
    </location>
</feature>
<evidence type="ECO:0000256" key="5">
    <source>
        <dbReference type="ARBA" id="ARBA00022679"/>
    </source>
</evidence>
<dbReference type="RefSeq" id="XP_038779533.1">
    <property type="nucleotide sequence ID" value="XM_038923605.1"/>
</dbReference>
<evidence type="ECO:0000256" key="2">
    <source>
        <dbReference type="ARBA" id="ARBA00004141"/>
    </source>
</evidence>
<evidence type="ECO:0000256" key="11">
    <source>
        <dbReference type="ARBA" id="ARBA00022989"/>
    </source>
</evidence>
<evidence type="ECO:0000313" key="17">
    <source>
        <dbReference type="Proteomes" id="UP000662931"/>
    </source>
</evidence>
<dbReference type="PANTHER" id="PTHR13145">
    <property type="entry name" value="SSM4 PROTEIN"/>
    <property type="match status" value="1"/>
</dbReference>
<keyword evidence="12 14" id="KW-0472">Membrane</keyword>